<dbReference type="RefSeq" id="XP_060456114.1">
    <property type="nucleotide sequence ID" value="XM_060599418.1"/>
</dbReference>
<feature type="region of interest" description="Disordered" evidence="1">
    <location>
        <begin position="118"/>
        <end position="149"/>
    </location>
</feature>
<dbReference type="AlphaFoldDB" id="A0AA48I420"/>
<reference evidence="2" key="1">
    <citation type="journal article" date="2023" name="BMC Genomics">
        <title>Chromosome-level genome assemblies of Cutaneotrichosporon spp. (Trichosporonales, Basidiomycota) reveal imbalanced evolution between nucleotide sequences and chromosome synteny.</title>
        <authorList>
            <person name="Kobayashi Y."/>
            <person name="Kayamori A."/>
            <person name="Aoki K."/>
            <person name="Shiwa Y."/>
            <person name="Matsutani M."/>
            <person name="Fujita N."/>
            <person name="Sugita T."/>
            <person name="Iwasaki W."/>
            <person name="Tanaka N."/>
            <person name="Takashima M."/>
        </authorList>
    </citation>
    <scope>NUCLEOTIDE SEQUENCE</scope>
    <source>
        <strain evidence="2">HIS019</strain>
    </source>
</reference>
<protein>
    <submittedName>
        <fullName evidence="2">Uncharacterized protein</fullName>
    </submittedName>
</protein>
<accession>A0AA48I420</accession>
<name>A0AA48I420_9TREE</name>
<dbReference type="EMBL" id="AP028214">
    <property type="protein sequence ID" value="BEI90849.1"/>
    <property type="molecule type" value="Genomic_DNA"/>
</dbReference>
<dbReference type="GeneID" id="85494719"/>
<proteinExistence type="predicted"/>
<organism evidence="2 3">
    <name type="scientific">Cutaneotrichosporon cavernicola</name>
    <dbReference type="NCBI Taxonomy" id="279322"/>
    <lineage>
        <taxon>Eukaryota</taxon>
        <taxon>Fungi</taxon>
        <taxon>Dikarya</taxon>
        <taxon>Basidiomycota</taxon>
        <taxon>Agaricomycotina</taxon>
        <taxon>Tremellomycetes</taxon>
        <taxon>Trichosporonales</taxon>
        <taxon>Trichosporonaceae</taxon>
        <taxon>Cutaneotrichosporon</taxon>
    </lineage>
</organism>
<sequence length="363" mass="40273">MLADDDEIYNYLTKCRQLLMFALTEEEHSDLREVMFPALAGCVKPRPDKLRQLMHLYHNIVLEVCDWMVYSKGYPHILIESYYSFDAFLQRVDAAIIDECHGVERIWSRRGSKTTSLATVREAREAPSEHSMASTPTAKETIPLPKGLVNLNTPPLTSPESEKPASIPETTPLALIPEPEPKPLVANIINQVLPSPTTPSTPPKLSQELPPVPPALQMSMFDDEPSISIPTLSRPRSLSMADPVSIMVTPSSATPSFASNKTPKSSPIVGEFKHHDKLTPSFPPPAFISRRSEAKPERPDLRHEARSEAKPERAEPEPHSVSSSVSSSSISSPRLRPMSSSGSLSHHWWQLTNRSRRASAPVM</sequence>
<dbReference type="KEGG" id="ccac:CcaHIS019_0309190"/>
<evidence type="ECO:0000256" key="1">
    <source>
        <dbReference type="SAM" id="MobiDB-lite"/>
    </source>
</evidence>
<feature type="region of interest" description="Disordered" evidence="1">
    <location>
        <begin position="250"/>
        <end position="363"/>
    </location>
</feature>
<gene>
    <name evidence="2" type="ORF">CcaverHIS019_0309190</name>
</gene>
<evidence type="ECO:0000313" key="3">
    <source>
        <dbReference type="Proteomes" id="UP001233271"/>
    </source>
</evidence>
<feature type="compositionally biased region" description="Basic and acidic residues" evidence="1">
    <location>
        <begin position="290"/>
        <end position="318"/>
    </location>
</feature>
<feature type="compositionally biased region" description="Polar residues" evidence="1">
    <location>
        <begin position="250"/>
        <end position="265"/>
    </location>
</feature>
<keyword evidence="3" id="KW-1185">Reference proteome</keyword>
<feature type="compositionally biased region" description="Low complexity" evidence="1">
    <location>
        <begin position="320"/>
        <end position="345"/>
    </location>
</feature>
<dbReference type="Proteomes" id="UP001233271">
    <property type="component" value="Chromosome 3"/>
</dbReference>
<evidence type="ECO:0000313" key="2">
    <source>
        <dbReference type="EMBL" id="BEI90849.1"/>
    </source>
</evidence>